<keyword evidence="4" id="KW-1185">Reference proteome</keyword>
<accession>A0AAX4PKX7</accession>
<dbReference type="EMBL" id="CP151517">
    <property type="protein sequence ID" value="WZN67042.1"/>
    <property type="molecule type" value="Genomic_DNA"/>
</dbReference>
<evidence type="ECO:0000313" key="3">
    <source>
        <dbReference type="EMBL" id="WZN67042.1"/>
    </source>
</evidence>
<name>A0AAX4PKX7_9CHLO</name>
<sequence length="376" mass="42013">MTTTEKKKLESSPYNTLGKTRTRVEGNGLGESGKATGTGSRSFKPAVVHVTADLVEECGRYLGVNLEGDDAEHALLAVAHAALFAPLQKPWEARLDSKGRRFLYNCRTGLRAKYHPLEKTFPKLVEDLRGQGFATKHKTRRWLKLTDEGGDYWHNVGTGERTTEAVGESEEISGSLLPEGTLPSFPEPPVAHANVKELVKSVDLLSFKSWWYEDREEASLGNGSSAGGGLKKRYVTLEYDLVNKTFRIILEENVSIDVSDVQSKRREPIECWDLHIGATLDILGKNTTLQQGTFETIQWLDYKAARLLAVKKNLLQVLQKYRTASVPAAWSFALNNKPGCCSLRHLMYQIDQLKAELAKFRPSLSETFAVDIENEE</sequence>
<evidence type="ECO:0000256" key="1">
    <source>
        <dbReference type="SAM" id="MobiDB-lite"/>
    </source>
</evidence>
<reference evidence="3 4" key="1">
    <citation type="submission" date="2024-03" db="EMBL/GenBank/DDBJ databases">
        <title>Complete genome sequence of the green alga Chloropicon roscoffensis RCC1871.</title>
        <authorList>
            <person name="Lemieux C."/>
            <person name="Pombert J.-F."/>
            <person name="Otis C."/>
            <person name="Turmel M."/>
        </authorList>
    </citation>
    <scope>NUCLEOTIDE SEQUENCE [LARGE SCALE GENOMIC DNA]</scope>
    <source>
        <strain evidence="3 4">RCC1871</strain>
    </source>
</reference>
<organism evidence="3 4">
    <name type="scientific">Chloropicon roscoffensis</name>
    <dbReference type="NCBI Taxonomy" id="1461544"/>
    <lineage>
        <taxon>Eukaryota</taxon>
        <taxon>Viridiplantae</taxon>
        <taxon>Chlorophyta</taxon>
        <taxon>Chloropicophyceae</taxon>
        <taxon>Chloropicales</taxon>
        <taxon>Chloropicaceae</taxon>
        <taxon>Chloropicon</taxon>
    </lineage>
</organism>
<protein>
    <recommendedName>
        <fullName evidence="2">WW domain-containing protein</fullName>
    </recommendedName>
</protein>
<feature type="domain" description="WW" evidence="2">
    <location>
        <begin position="85"/>
        <end position="118"/>
    </location>
</feature>
<feature type="compositionally biased region" description="Basic and acidic residues" evidence="1">
    <location>
        <begin position="1"/>
        <end position="10"/>
    </location>
</feature>
<dbReference type="PROSITE" id="PS50020">
    <property type="entry name" value="WW_DOMAIN_2"/>
    <property type="match status" value="1"/>
</dbReference>
<dbReference type="AlphaFoldDB" id="A0AAX4PKX7"/>
<evidence type="ECO:0000259" key="2">
    <source>
        <dbReference type="PROSITE" id="PS50020"/>
    </source>
</evidence>
<proteinExistence type="predicted"/>
<gene>
    <name evidence="3" type="ORF">HKI87_17g86140</name>
</gene>
<dbReference type="InterPro" id="IPR001202">
    <property type="entry name" value="WW_dom"/>
</dbReference>
<feature type="region of interest" description="Disordered" evidence="1">
    <location>
        <begin position="1"/>
        <end position="40"/>
    </location>
</feature>
<dbReference type="Proteomes" id="UP001472866">
    <property type="component" value="Chromosome 17"/>
</dbReference>
<evidence type="ECO:0000313" key="4">
    <source>
        <dbReference type="Proteomes" id="UP001472866"/>
    </source>
</evidence>